<comment type="caution">
    <text evidence="8">The sequence shown here is derived from an EMBL/GenBank/DDBJ whole genome shotgun (WGS) entry which is preliminary data.</text>
</comment>
<evidence type="ECO:0000256" key="1">
    <source>
        <dbReference type="ARBA" id="ARBA00010641"/>
    </source>
</evidence>
<dbReference type="Pfam" id="PF04542">
    <property type="entry name" value="Sigma70_r2"/>
    <property type="match status" value="1"/>
</dbReference>
<gene>
    <name evidence="8" type="ORF">J2Z20_000884</name>
</gene>
<evidence type="ECO:0000256" key="4">
    <source>
        <dbReference type="ARBA" id="ARBA00023125"/>
    </source>
</evidence>
<dbReference type="NCBIfam" id="TIGR02937">
    <property type="entry name" value="sigma70-ECF"/>
    <property type="match status" value="1"/>
</dbReference>
<dbReference type="SUPFAM" id="SSF88659">
    <property type="entry name" value="Sigma3 and sigma4 domains of RNA polymerase sigma factors"/>
    <property type="match status" value="1"/>
</dbReference>
<dbReference type="InterPro" id="IPR013325">
    <property type="entry name" value="RNA_pol_sigma_r2"/>
</dbReference>
<sequence>MAATSQEHESETLCIDTLIVSVQNGDREKFANIVQTFQQPIFRYCYRLLGNRQDAEDAVQDIFIKTYESIHRYKPAASFSSWLYRIAGNHCLNLLRRRRMHRLAMRILKPGSDAAGAEQEFEERLYSYPLAAALSKLSLEERNLLVLRVFEQRTYVEMSGILGISPNALHKRMEKIKSKVRETMTKEGFLCSVQESKLITKI</sequence>
<dbReference type="Gene3D" id="1.10.1740.10">
    <property type="match status" value="1"/>
</dbReference>
<evidence type="ECO:0000256" key="3">
    <source>
        <dbReference type="ARBA" id="ARBA00023082"/>
    </source>
</evidence>
<dbReference type="EMBL" id="JAGGKP010000001">
    <property type="protein sequence ID" value="MBP1936023.1"/>
    <property type="molecule type" value="Genomic_DNA"/>
</dbReference>
<dbReference type="InterPro" id="IPR014284">
    <property type="entry name" value="RNA_pol_sigma-70_dom"/>
</dbReference>
<keyword evidence="5" id="KW-0804">Transcription</keyword>
<protein>
    <submittedName>
        <fullName evidence="8">RNA polymerase sigma-70 factor (ECF subfamily)</fullName>
    </submittedName>
</protein>
<keyword evidence="9" id="KW-1185">Reference proteome</keyword>
<comment type="similarity">
    <text evidence="1">Belongs to the sigma-70 factor family. ECF subfamily.</text>
</comment>
<evidence type="ECO:0000313" key="9">
    <source>
        <dbReference type="Proteomes" id="UP001519273"/>
    </source>
</evidence>
<keyword evidence="4" id="KW-0238">DNA-binding</keyword>
<dbReference type="InterPro" id="IPR007627">
    <property type="entry name" value="RNA_pol_sigma70_r2"/>
</dbReference>
<evidence type="ECO:0000313" key="8">
    <source>
        <dbReference type="EMBL" id="MBP1936023.1"/>
    </source>
</evidence>
<dbReference type="Pfam" id="PF08281">
    <property type="entry name" value="Sigma70_r4_2"/>
    <property type="match status" value="1"/>
</dbReference>
<dbReference type="SUPFAM" id="SSF88946">
    <property type="entry name" value="Sigma2 domain of RNA polymerase sigma factors"/>
    <property type="match status" value="1"/>
</dbReference>
<dbReference type="PANTHER" id="PTHR43133">
    <property type="entry name" value="RNA POLYMERASE ECF-TYPE SIGMA FACTO"/>
    <property type="match status" value="1"/>
</dbReference>
<dbReference type="InterPro" id="IPR013249">
    <property type="entry name" value="RNA_pol_sigma70_r4_t2"/>
</dbReference>
<feature type="domain" description="RNA polymerase sigma-70 region 2" evidence="6">
    <location>
        <begin position="34"/>
        <end position="99"/>
    </location>
</feature>
<keyword evidence="2" id="KW-0805">Transcription regulation</keyword>
<evidence type="ECO:0000259" key="7">
    <source>
        <dbReference type="Pfam" id="PF08281"/>
    </source>
</evidence>
<dbReference type="RefSeq" id="WP_209845769.1">
    <property type="nucleotide sequence ID" value="NZ_CBCRVE010000001.1"/>
</dbReference>
<dbReference type="PANTHER" id="PTHR43133:SF8">
    <property type="entry name" value="RNA POLYMERASE SIGMA FACTOR HI_1459-RELATED"/>
    <property type="match status" value="1"/>
</dbReference>
<dbReference type="InterPro" id="IPR036388">
    <property type="entry name" value="WH-like_DNA-bd_sf"/>
</dbReference>
<evidence type="ECO:0000256" key="5">
    <source>
        <dbReference type="ARBA" id="ARBA00023163"/>
    </source>
</evidence>
<organism evidence="8 9">
    <name type="scientific">Paenibacillus sediminis</name>
    <dbReference type="NCBI Taxonomy" id="664909"/>
    <lineage>
        <taxon>Bacteria</taxon>
        <taxon>Bacillati</taxon>
        <taxon>Bacillota</taxon>
        <taxon>Bacilli</taxon>
        <taxon>Bacillales</taxon>
        <taxon>Paenibacillaceae</taxon>
        <taxon>Paenibacillus</taxon>
    </lineage>
</organism>
<reference evidence="8 9" key="1">
    <citation type="submission" date="2021-03" db="EMBL/GenBank/DDBJ databases">
        <title>Genomic Encyclopedia of Type Strains, Phase IV (KMG-IV): sequencing the most valuable type-strain genomes for metagenomic binning, comparative biology and taxonomic classification.</title>
        <authorList>
            <person name="Goeker M."/>
        </authorList>
    </citation>
    <scope>NUCLEOTIDE SEQUENCE [LARGE SCALE GENOMIC DNA]</scope>
    <source>
        <strain evidence="8 9">DSM 23491</strain>
    </source>
</reference>
<keyword evidence="3" id="KW-0731">Sigma factor</keyword>
<feature type="domain" description="RNA polymerase sigma factor 70 region 4 type 2" evidence="7">
    <location>
        <begin position="130"/>
        <end position="179"/>
    </location>
</feature>
<name>A0ABS4H0H0_9BACL</name>
<proteinExistence type="inferred from homology"/>
<dbReference type="InterPro" id="IPR013324">
    <property type="entry name" value="RNA_pol_sigma_r3/r4-like"/>
</dbReference>
<evidence type="ECO:0000256" key="2">
    <source>
        <dbReference type="ARBA" id="ARBA00023015"/>
    </source>
</evidence>
<dbReference type="InterPro" id="IPR039425">
    <property type="entry name" value="RNA_pol_sigma-70-like"/>
</dbReference>
<dbReference type="Gene3D" id="1.10.10.10">
    <property type="entry name" value="Winged helix-like DNA-binding domain superfamily/Winged helix DNA-binding domain"/>
    <property type="match status" value="1"/>
</dbReference>
<accession>A0ABS4H0H0</accession>
<evidence type="ECO:0000259" key="6">
    <source>
        <dbReference type="Pfam" id="PF04542"/>
    </source>
</evidence>
<dbReference type="Proteomes" id="UP001519273">
    <property type="component" value="Unassembled WGS sequence"/>
</dbReference>